<name>A0A9X1Y484_9PROT</name>
<dbReference type="RefSeq" id="WP_248664959.1">
    <property type="nucleotide sequence ID" value="NZ_JALPRX010000001.1"/>
</dbReference>
<dbReference type="AlphaFoldDB" id="A0A9X1Y484"/>
<reference evidence="7" key="1">
    <citation type="submission" date="2022-04" db="EMBL/GenBank/DDBJ databases">
        <title>Roseomonas acroporae sp. nov., isolated from coral Acropora digitifera.</title>
        <authorList>
            <person name="Sun H."/>
        </authorList>
    </citation>
    <scope>NUCLEOTIDE SEQUENCE</scope>
    <source>
        <strain evidence="7">NAR14</strain>
    </source>
</reference>
<keyword evidence="2" id="KW-1003">Cell membrane</keyword>
<dbReference type="InterPro" id="IPR005495">
    <property type="entry name" value="LptG/LptF_permease"/>
</dbReference>
<evidence type="ECO:0000256" key="2">
    <source>
        <dbReference type="ARBA" id="ARBA00022475"/>
    </source>
</evidence>
<organism evidence="7 8">
    <name type="scientific">Roseomonas acroporae</name>
    <dbReference type="NCBI Taxonomy" id="2937791"/>
    <lineage>
        <taxon>Bacteria</taxon>
        <taxon>Pseudomonadati</taxon>
        <taxon>Pseudomonadota</taxon>
        <taxon>Alphaproteobacteria</taxon>
        <taxon>Acetobacterales</taxon>
        <taxon>Roseomonadaceae</taxon>
        <taxon>Roseomonas</taxon>
    </lineage>
</organism>
<feature type="transmembrane region" description="Helical" evidence="6">
    <location>
        <begin position="348"/>
        <end position="371"/>
    </location>
</feature>
<sequence>MNIAGTLSLYVARRFAGMAFAMLAALTGLVALFDFIELLRRSATRPDASFALVTAIAAMRLPFVAMQILPFALLLGGIVAFWRLTRSSELIVARAAGISAWGFLAGPVLVAIAFGIAATTLVSPLSSVLLARAERLDAAYLRSGGGMTALAGGKLWLRQADAGLDPHGVAILSGRPAPRPGRQAGTASGFVLNDVSVWRLSPGDQPLERIEAPVARLYGGRWELEDATVFGATRTGVAQARIVLPTDLTPDRIEESFATPDTLSFWTLPAFIGVLEAAGFSAVRHRLHFQSLLALPLLAACMALLAAGFSMRSTRRGGVAQMIAAGVAAGFALFVLDKVSDELGEAGTLPVVLAAWAPSVAGLLLALTLLLHLEDG</sequence>
<dbReference type="EMBL" id="JALPRX010000001">
    <property type="protein sequence ID" value="MCK8782842.1"/>
    <property type="molecule type" value="Genomic_DNA"/>
</dbReference>
<accession>A0A9X1Y484</accession>
<keyword evidence="4 6" id="KW-1133">Transmembrane helix</keyword>
<feature type="transmembrane region" description="Helical" evidence="6">
    <location>
        <begin position="319"/>
        <end position="336"/>
    </location>
</feature>
<evidence type="ECO:0000256" key="4">
    <source>
        <dbReference type="ARBA" id="ARBA00022989"/>
    </source>
</evidence>
<feature type="transmembrane region" description="Helical" evidence="6">
    <location>
        <begin position="263"/>
        <end position="283"/>
    </location>
</feature>
<proteinExistence type="predicted"/>
<evidence type="ECO:0000256" key="5">
    <source>
        <dbReference type="ARBA" id="ARBA00023136"/>
    </source>
</evidence>
<evidence type="ECO:0000313" key="7">
    <source>
        <dbReference type="EMBL" id="MCK8782842.1"/>
    </source>
</evidence>
<keyword evidence="8" id="KW-1185">Reference proteome</keyword>
<feature type="transmembrane region" description="Helical" evidence="6">
    <location>
        <begin position="15"/>
        <end position="36"/>
    </location>
</feature>
<gene>
    <name evidence="7" type="primary">lptG</name>
    <name evidence="7" type="ORF">M0638_00420</name>
</gene>
<evidence type="ECO:0000256" key="6">
    <source>
        <dbReference type="SAM" id="Phobius"/>
    </source>
</evidence>
<protein>
    <submittedName>
        <fullName evidence="7">LPS export ABC transporter permease LptG</fullName>
    </submittedName>
</protein>
<dbReference type="PANTHER" id="PTHR33529:SF2">
    <property type="entry name" value="LIPOPOLYSACCHARIDE EXPORT SYSTEM PERMEASE PROTEIN LPTG"/>
    <property type="match status" value="1"/>
</dbReference>
<dbReference type="Proteomes" id="UP001139516">
    <property type="component" value="Unassembled WGS sequence"/>
</dbReference>
<keyword evidence="3 6" id="KW-0812">Transmembrane</keyword>
<dbReference type="GO" id="GO:0055085">
    <property type="term" value="P:transmembrane transport"/>
    <property type="evidence" value="ECO:0007669"/>
    <property type="project" value="InterPro"/>
</dbReference>
<dbReference type="PANTHER" id="PTHR33529">
    <property type="entry name" value="SLR0882 PROTEIN-RELATED"/>
    <property type="match status" value="1"/>
</dbReference>
<keyword evidence="5 6" id="KW-0472">Membrane</keyword>
<evidence type="ECO:0000256" key="1">
    <source>
        <dbReference type="ARBA" id="ARBA00004651"/>
    </source>
</evidence>
<evidence type="ECO:0000256" key="3">
    <source>
        <dbReference type="ARBA" id="ARBA00022692"/>
    </source>
</evidence>
<comment type="subcellular location">
    <subcellularLocation>
        <location evidence="1">Cell membrane</location>
        <topology evidence="1">Multi-pass membrane protein</topology>
    </subcellularLocation>
</comment>
<feature type="transmembrane region" description="Helical" evidence="6">
    <location>
        <begin position="289"/>
        <end position="307"/>
    </location>
</feature>
<evidence type="ECO:0000313" key="8">
    <source>
        <dbReference type="Proteomes" id="UP001139516"/>
    </source>
</evidence>
<dbReference type="GO" id="GO:0043190">
    <property type="term" value="C:ATP-binding cassette (ABC) transporter complex"/>
    <property type="evidence" value="ECO:0007669"/>
    <property type="project" value="InterPro"/>
</dbReference>
<feature type="transmembrane region" description="Helical" evidence="6">
    <location>
        <begin position="48"/>
        <end position="81"/>
    </location>
</feature>
<dbReference type="NCBIfam" id="TIGR04408">
    <property type="entry name" value="LptG_lptG"/>
    <property type="match status" value="1"/>
</dbReference>
<comment type="caution">
    <text evidence="7">The sequence shown here is derived from an EMBL/GenBank/DDBJ whole genome shotgun (WGS) entry which is preliminary data.</text>
</comment>
<dbReference type="Pfam" id="PF03739">
    <property type="entry name" value="LptF_LptG"/>
    <property type="match status" value="1"/>
</dbReference>
<dbReference type="GO" id="GO:0015920">
    <property type="term" value="P:lipopolysaccharide transport"/>
    <property type="evidence" value="ECO:0007669"/>
    <property type="project" value="TreeGrafter"/>
</dbReference>
<dbReference type="InterPro" id="IPR030923">
    <property type="entry name" value="LptG"/>
</dbReference>
<feature type="transmembrane region" description="Helical" evidence="6">
    <location>
        <begin position="101"/>
        <end position="122"/>
    </location>
</feature>